<accession>A0A1D6H4Y2</accession>
<organism evidence="1">
    <name type="scientific">Zea mays</name>
    <name type="common">Maize</name>
    <dbReference type="NCBI Taxonomy" id="4577"/>
    <lineage>
        <taxon>Eukaryota</taxon>
        <taxon>Viridiplantae</taxon>
        <taxon>Streptophyta</taxon>
        <taxon>Embryophyta</taxon>
        <taxon>Tracheophyta</taxon>
        <taxon>Spermatophyta</taxon>
        <taxon>Magnoliopsida</taxon>
        <taxon>Liliopsida</taxon>
        <taxon>Poales</taxon>
        <taxon>Poaceae</taxon>
        <taxon>PACMAD clade</taxon>
        <taxon>Panicoideae</taxon>
        <taxon>Andropogonodae</taxon>
        <taxon>Andropogoneae</taxon>
        <taxon>Tripsacinae</taxon>
        <taxon>Zea</taxon>
    </lineage>
</organism>
<gene>
    <name evidence="1" type="ORF">ZEAMMB73_Zm00001d015995</name>
</gene>
<dbReference type="AlphaFoldDB" id="A0A1D6H4Y2"/>
<reference evidence="1" key="1">
    <citation type="submission" date="2015-12" db="EMBL/GenBank/DDBJ databases">
        <title>Update maize B73 reference genome by single molecule sequencing technologies.</title>
        <authorList>
            <consortium name="Maize Genome Sequencing Project"/>
            <person name="Ware D."/>
        </authorList>
    </citation>
    <scope>NUCLEOTIDE SEQUENCE</scope>
    <source>
        <tissue evidence="1">Seedling</tissue>
    </source>
</reference>
<evidence type="ECO:0000313" key="1">
    <source>
        <dbReference type="EMBL" id="AQK69880.1"/>
    </source>
</evidence>
<dbReference type="InParanoid" id="A0A1D6H4Y2"/>
<dbReference type="EMBL" id="CM000781">
    <property type="protein sequence ID" value="AQK69880.1"/>
    <property type="molecule type" value="Genomic_DNA"/>
</dbReference>
<dbReference type="PaxDb" id="4577-GRMZM2G012464_P01"/>
<name>A0A1D6H4Y2_MAIZE</name>
<sequence length="72" mass="8992">MDLFKVSSLYLFWRLAWLARIRVIGRPITELREIWFFLRRFREIGRVRAARFDFLCLFYSRDCKNRTARQDE</sequence>
<protein>
    <submittedName>
        <fullName evidence="1">Uncharacterized protein</fullName>
    </submittedName>
</protein>
<proteinExistence type="predicted"/>